<dbReference type="STRING" id="1367422.A0A178Z550"/>
<dbReference type="Proteomes" id="UP000078343">
    <property type="component" value="Unassembled WGS sequence"/>
</dbReference>
<organism evidence="3 4">
    <name type="scientific">Fonsecaea erecta</name>
    <dbReference type="NCBI Taxonomy" id="1367422"/>
    <lineage>
        <taxon>Eukaryota</taxon>
        <taxon>Fungi</taxon>
        <taxon>Dikarya</taxon>
        <taxon>Ascomycota</taxon>
        <taxon>Pezizomycotina</taxon>
        <taxon>Eurotiomycetes</taxon>
        <taxon>Chaetothyriomycetidae</taxon>
        <taxon>Chaetothyriales</taxon>
        <taxon>Herpotrichiellaceae</taxon>
        <taxon>Fonsecaea</taxon>
    </lineage>
</organism>
<proteinExistence type="predicted"/>
<evidence type="ECO:0000313" key="3">
    <source>
        <dbReference type="EMBL" id="OAP54898.1"/>
    </source>
</evidence>
<sequence>MASVDVLAPESSAAFGTVKRKRSSSYLNSSSSNNNKMAHKTPNGPTFDPETHLNFQPPSKIWTMKEMGFAEQGVSPNAVSEPFPLFTADAIQQMRAEVLSKPVWDNCKYSSELAHCQLRGFAPEYAPFVYDAWRSPAVLSIVSKIAGVELVPAMDLEIAHINISSNTKEQIEAVKQALEEKSHREADEGVSGCPYEDDQPIVDWHTDSYPFVCVTMLSDCTNMIGGETALRMGTGEIMKVRGPAMGNAIVLQGRYIEHQALRALGTTERISMVTSFRPKSAFIKDDTVLTTVRPISDLRELYSQYAEYRFEMLEERVRAHLKVIRDGKRARRFDTKATKAFIREQRSFLDSMLRELVDDDMVTAGMLGGANHLFSDELISEYRKKPRL</sequence>
<keyword evidence="1" id="KW-0175">Coiled coil</keyword>
<evidence type="ECO:0000313" key="4">
    <source>
        <dbReference type="Proteomes" id="UP000078343"/>
    </source>
</evidence>
<evidence type="ECO:0008006" key="5">
    <source>
        <dbReference type="Google" id="ProtNLM"/>
    </source>
</evidence>
<feature type="region of interest" description="Disordered" evidence="2">
    <location>
        <begin position="18"/>
        <end position="52"/>
    </location>
</feature>
<dbReference type="EMBL" id="LVYI01000012">
    <property type="protein sequence ID" value="OAP54898.1"/>
    <property type="molecule type" value="Genomic_DNA"/>
</dbReference>
<feature type="compositionally biased region" description="Low complexity" evidence="2">
    <location>
        <begin position="24"/>
        <end position="35"/>
    </location>
</feature>
<feature type="coiled-coil region" evidence="1">
    <location>
        <begin position="161"/>
        <end position="188"/>
    </location>
</feature>
<dbReference type="PANTHER" id="PTHR41677">
    <property type="entry name" value="YALI0B19030P"/>
    <property type="match status" value="1"/>
</dbReference>
<dbReference type="OrthoDB" id="10256055at2759"/>
<keyword evidence="4" id="KW-1185">Reference proteome</keyword>
<name>A0A178Z550_9EURO</name>
<dbReference type="PANTHER" id="PTHR41677:SF1">
    <property type="entry name" value="FE2OG DIOXYGENASE DOMAIN-CONTAINING PROTEIN"/>
    <property type="match status" value="1"/>
</dbReference>
<comment type="caution">
    <text evidence="3">The sequence shown here is derived from an EMBL/GenBank/DDBJ whole genome shotgun (WGS) entry which is preliminary data.</text>
</comment>
<evidence type="ECO:0000256" key="2">
    <source>
        <dbReference type="SAM" id="MobiDB-lite"/>
    </source>
</evidence>
<protein>
    <recommendedName>
        <fullName evidence="5">Fe2OG dioxygenase domain-containing protein</fullName>
    </recommendedName>
</protein>
<dbReference type="RefSeq" id="XP_018688265.1">
    <property type="nucleotide sequence ID" value="XM_018842104.1"/>
</dbReference>
<dbReference type="GeneID" id="30014766"/>
<accession>A0A178Z550</accession>
<gene>
    <name evidence="3" type="ORF">AYL99_10598</name>
</gene>
<evidence type="ECO:0000256" key="1">
    <source>
        <dbReference type="SAM" id="Coils"/>
    </source>
</evidence>
<dbReference type="AlphaFoldDB" id="A0A178Z550"/>
<reference evidence="3 4" key="1">
    <citation type="submission" date="2016-04" db="EMBL/GenBank/DDBJ databases">
        <title>Draft genome of Fonsecaea erecta CBS 125763.</title>
        <authorList>
            <person name="Weiss V.A."/>
            <person name="Vicente V.A."/>
            <person name="Raittz R.T."/>
            <person name="Moreno L.F."/>
            <person name="De Souza E.M."/>
            <person name="Pedrosa F.O."/>
            <person name="Steffens M.B."/>
            <person name="Faoro H."/>
            <person name="Tadra-Sfeir M.Z."/>
            <person name="Najafzadeh M.J."/>
            <person name="Felipe M.S."/>
            <person name="Teixeira M."/>
            <person name="Sun J."/>
            <person name="Xi L."/>
            <person name="Gomes R."/>
            <person name="De Azevedo C.M."/>
            <person name="Salgado C.G."/>
            <person name="Da Silva M.B."/>
            <person name="Nascimento M.F."/>
            <person name="Queiroz-Telles F."/>
            <person name="Attili D.S."/>
            <person name="Gorbushina A."/>
        </authorList>
    </citation>
    <scope>NUCLEOTIDE SEQUENCE [LARGE SCALE GENOMIC DNA]</scope>
    <source>
        <strain evidence="3 4">CBS 125763</strain>
    </source>
</reference>